<keyword evidence="6 13" id="KW-0949">S-adenosyl-L-methionine</keyword>
<keyword evidence="4 13" id="KW-0489">Methyltransferase</keyword>
<feature type="compositionally biased region" description="Basic residues" evidence="14">
    <location>
        <begin position="102"/>
        <end position="113"/>
    </location>
</feature>
<dbReference type="GO" id="GO:0035243">
    <property type="term" value="F:protein-arginine omega-N symmetric methyltransferase activity"/>
    <property type="evidence" value="ECO:0007669"/>
    <property type="project" value="UniProtKB-EC"/>
</dbReference>
<feature type="domain" description="Protein arginine N-methyltransferase" evidence="15">
    <location>
        <begin position="811"/>
        <end position="905"/>
    </location>
</feature>
<sequence>MERRGEGDGDPGMTLAVKGPGFVHERVHLAAAAKVTDWETLLTSACVELERKVEPKSKRQEQEQDTCDCDFRFRLERARGTVLKPESRSHTKHCTMPNASTKPKHGRRIRRRHREDPARNELVSSSLESAQQCLFNQDYGTAFVHYLLALNLAPVFKDFARDSFRFTLFKWAEELDSLGRIQDLFSCYEQALELFPDDEVILNSMGEHLFRMGFRDEAAGHFHKALKMRPDYPEARENFYRVANWLVERWHFLMLNDRGRNQKYQQAICRAVQSGCSTVLDIGTGTGILGMCAKKAGAAQVYACELSKTMYELACEVVSANGLGGKIDILHMKSLEMEVPRDIPQRVSLVVTETVDAGLFGEGIIESLIHAWHNLLLPRQCDDLGSSEPSATGRVIPAGATVFAMAVHCPEIRRHHRLCVSSVGGLSLAACGDLRSPVSCSSAPDDSMEPYTTERLSRLPGGYTALTQPFTALNIDFNNVQELEGLSSRPVQKVWLPVNQEGELDALAVWFQLHLDQDNSLSTGPEEDTCWEQAVYPVHATKDFALQVGDELLVEVSCRDAYLRLCSVAVLRNGHEIRLDKPAQDLMESGVNQNPEAQLCSALASLQTDHNKDICVLESAELALLNNEEYHRSFQTAVTKLFSQLNLANQNQKQDSSELLYVLDVSEGFSSYSSVEKNKQQEVLKRLARSNNIPEESLEFWLNGTEDDQGVLQRPSTEKLWSAIMLDCVETCGLIRQKLMEKASLARCLLEKGGRIFPERIIVHGLLVESDMLLLESAVQGQEPTLGFNIAPFINQFTVPVHVFLDFSTLQCKHLSETVELFVLDLMDTNANYTTRQVKVKATSTGRVTAIPFWYDIYLYEDISVSTLSRHSHWKQAAVVLQEPLEVNAGDWVCLTVNLHKSTISISAQPDSQPQPMD</sequence>
<dbReference type="GO" id="GO:0005737">
    <property type="term" value="C:cytoplasm"/>
    <property type="evidence" value="ECO:0007669"/>
    <property type="project" value="UniProtKB-SubCell"/>
</dbReference>
<dbReference type="Pfam" id="PF22528">
    <property type="entry name" value="PRMT_C"/>
    <property type="match status" value="2"/>
</dbReference>
<dbReference type="InterPro" id="IPR011990">
    <property type="entry name" value="TPR-like_helical_dom_sf"/>
</dbReference>
<evidence type="ECO:0000256" key="6">
    <source>
        <dbReference type="ARBA" id="ARBA00022691"/>
    </source>
</evidence>
<dbReference type="FunFam" id="3.40.50.150:FF:000078">
    <property type="entry name" value="Protein arginine methyltransferase 9"/>
    <property type="match status" value="1"/>
</dbReference>
<dbReference type="FunFam" id="3.40.50.150:FF:000384">
    <property type="entry name" value="Protein arginine methyltransferase 9"/>
    <property type="match status" value="1"/>
</dbReference>
<dbReference type="FunFam" id="2.70.160.11:FF:000006">
    <property type="entry name" value="Protein arginine methyltransferase 9"/>
    <property type="match status" value="1"/>
</dbReference>
<accession>A0AAW0QF20</accession>
<evidence type="ECO:0000313" key="16">
    <source>
        <dbReference type="EMBL" id="KAK7945004.1"/>
    </source>
</evidence>
<dbReference type="Gene3D" id="3.40.50.150">
    <property type="entry name" value="Vaccinia Virus protein VP39"/>
    <property type="match status" value="1"/>
</dbReference>
<dbReference type="PROSITE" id="PS50005">
    <property type="entry name" value="TPR"/>
    <property type="match status" value="1"/>
</dbReference>
<dbReference type="InterPro" id="IPR029063">
    <property type="entry name" value="SAM-dependent_MTases_sf"/>
</dbReference>
<evidence type="ECO:0000256" key="2">
    <source>
        <dbReference type="ARBA" id="ARBA00011935"/>
    </source>
</evidence>
<evidence type="ECO:0000259" key="15">
    <source>
        <dbReference type="Pfam" id="PF22528"/>
    </source>
</evidence>
<dbReference type="Gene3D" id="2.70.160.11">
    <property type="entry name" value="Hnrnp arginine n-methyltransferase1"/>
    <property type="match status" value="2"/>
</dbReference>
<gene>
    <name evidence="16" type="ORF">WMY93_000732</name>
</gene>
<keyword evidence="5 13" id="KW-0808">Transferase</keyword>
<proteinExistence type="predicted"/>
<dbReference type="PANTHER" id="PTHR11006">
    <property type="entry name" value="PROTEIN ARGININE N-METHYLTRANSFERASE"/>
    <property type="match status" value="1"/>
</dbReference>
<dbReference type="EMBL" id="JBBPFD010000001">
    <property type="protein sequence ID" value="KAK7945004.1"/>
    <property type="molecule type" value="Genomic_DNA"/>
</dbReference>
<dbReference type="Proteomes" id="UP001460270">
    <property type="component" value="Unassembled WGS sequence"/>
</dbReference>
<comment type="subcellular location">
    <subcellularLocation>
        <location evidence="1">Cytoplasm</location>
    </subcellularLocation>
</comment>
<evidence type="ECO:0000256" key="13">
    <source>
        <dbReference type="PROSITE-ProRule" id="PRU01015"/>
    </source>
</evidence>
<dbReference type="CDD" id="cd02440">
    <property type="entry name" value="AdoMet_MTases"/>
    <property type="match status" value="1"/>
</dbReference>
<dbReference type="FunFam" id="1.25.40.10:FF:000138">
    <property type="entry name" value="Protein arginine methyltransferase 9"/>
    <property type="match status" value="1"/>
</dbReference>
<comment type="caution">
    <text evidence="16">The sequence shown here is derived from an EMBL/GenBank/DDBJ whole genome shotgun (WGS) entry which is preliminary data.</text>
</comment>
<dbReference type="GO" id="GO:0042054">
    <property type="term" value="F:histone methyltransferase activity"/>
    <property type="evidence" value="ECO:0007669"/>
    <property type="project" value="TreeGrafter"/>
</dbReference>
<evidence type="ECO:0000256" key="8">
    <source>
        <dbReference type="ARBA" id="ARBA00022803"/>
    </source>
</evidence>
<evidence type="ECO:0000256" key="5">
    <source>
        <dbReference type="ARBA" id="ARBA00022679"/>
    </source>
</evidence>
<feature type="domain" description="Protein arginine N-methyltransferase" evidence="15">
    <location>
        <begin position="465"/>
        <end position="559"/>
    </location>
</feature>
<name>A0AAW0QF20_9GOBI</name>
<feature type="repeat" description="TPR" evidence="12">
    <location>
        <begin position="199"/>
        <end position="232"/>
    </location>
</feature>
<dbReference type="EC" id="2.1.1.320" evidence="2"/>
<evidence type="ECO:0000256" key="7">
    <source>
        <dbReference type="ARBA" id="ARBA00022737"/>
    </source>
</evidence>
<protein>
    <recommendedName>
        <fullName evidence="10">Protein arginine N-methyltransferase 9</fullName>
        <ecNumber evidence="2">2.1.1.320</ecNumber>
    </recommendedName>
    <alternativeName>
        <fullName evidence="11">Protein arginine N-methyltransferase 10</fullName>
    </alternativeName>
</protein>
<evidence type="ECO:0000256" key="3">
    <source>
        <dbReference type="ARBA" id="ARBA00022490"/>
    </source>
</evidence>
<evidence type="ECO:0000256" key="12">
    <source>
        <dbReference type="PROSITE-ProRule" id="PRU00339"/>
    </source>
</evidence>
<reference evidence="17" key="1">
    <citation type="submission" date="2024-04" db="EMBL/GenBank/DDBJ databases">
        <title>Salinicola lusitanus LLJ914,a marine bacterium isolated from the Okinawa Trough.</title>
        <authorList>
            <person name="Li J."/>
        </authorList>
    </citation>
    <scope>NUCLEOTIDE SEQUENCE [LARGE SCALE GENOMIC DNA]</scope>
</reference>
<dbReference type="GO" id="GO:0032259">
    <property type="term" value="P:methylation"/>
    <property type="evidence" value="ECO:0007669"/>
    <property type="project" value="UniProtKB-KW"/>
</dbReference>
<dbReference type="SUPFAM" id="SSF48452">
    <property type="entry name" value="TPR-like"/>
    <property type="match status" value="1"/>
</dbReference>
<dbReference type="Gene3D" id="1.25.40.10">
    <property type="entry name" value="Tetratricopeptide repeat domain"/>
    <property type="match status" value="1"/>
</dbReference>
<evidence type="ECO:0000313" key="17">
    <source>
        <dbReference type="Proteomes" id="UP001460270"/>
    </source>
</evidence>
<dbReference type="InterPro" id="IPR055135">
    <property type="entry name" value="PRMT_dom"/>
</dbReference>
<evidence type="ECO:0000256" key="1">
    <source>
        <dbReference type="ARBA" id="ARBA00004496"/>
    </source>
</evidence>
<dbReference type="PROSITE" id="PS51678">
    <property type="entry name" value="SAM_MT_PRMT"/>
    <property type="match status" value="1"/>
</dbReference>
<keyword evidence="3" id="KW-0963">Cytoplasm</keyword>
<comment type="catalytic activity">
    <reaction evidence="9">
        <text>L-arginyl-[protein] + 2 S-adenosyl-L-methionine = N(omega),N(omega)'-dimethyl-L-arginyl-[protein] + 2 S-adenosyl-L-homocysteine + 2 H(+)</text>
        <dbReference type="Rhea" id="RHEA:48108"/>
        <dbReference type="Rhea" id="RHEA-COMP:10532"/>
        <dbReference type="Rhea" id="RHEA-COMP:11992"/>
        <dbReference type="ChEBI" id="CHEBI:15378"/>
        <dbReference type="ChEBI" id="CHEBI:29965"/>
        <dbReference type="ChEBI" id="CHEBI:57856"/>
        <dbReference type="ChEBI" id="CHEBI:59789"/>
        <dbReference type="ChEBI" id="CHEBI:88221"/>
        <dbReference type="EC" id="2.1.1.320"/>
    </reaction>
</comment>
<evidence type="ECO:0000256" key="10">
    <source>
        <dbReference type="ARBA" id="ARBA00069513"/>
    </source>
</evidence>
<keyword evidence="17" id="KW-1185">Reference proteome</keyword>
<dbReference type="SUPFAM" id="SSF53335">
    <property type="entry name" value="S-adenosyl-L-methionine-dependent methyltransferases"/>
    <property type="match status" value="2"/>
</dbReference>
<evidence type="ECO:0000256" key="14">
    <source>
        <dbReference type="SAM" id="MobiDB-lite"/>
    </source>
</evidence>
<dbReference type="AlphaFoldDB" id="A0AAW0QF20"/>
<keyword evidence="7" id="KW-0677">Repeat</keyword>
<dbReference type="InterPro" id="IPR025799">
    <property type="entry name" value="Arg_MeTrfase"/>
</dbReference>
<feature type="region of interest" description="Disordered" evidence="14">
    <location>
        <begin position="84"/>
        <end position="123"/>
    </location>
</feature>
<evidence type="ECO:0000256" key="4">
    <source>
        <dbReference type="ARBA" id="ARBA00022603"/>
    </source>
</evidence>
<keyword evidence="8 12" id="KW-0802">TPR repeat</keyword>
<dbReference type="FunFam" id="2.70.160.11:FF:000023">
    <property type="entry name" value="Protein arginine methyltransferase 9"/>
    <property type="match status" value="1"/>
</dbReference>
<organism evidence="16 17">
    <name type="scientific">Mugilogobius chulae</name>
    <name type="common">yellowstripe goby</name>
    <dbReference type="NCBI Taxonomy" id="88201"/>
    <lineage>
        <taxon>Eukaryota</taxon>
        <taxon>Metazoa</taxon>
        <taxon>Chordata</taxon>
        <taxon>Craniata</taxon>
        <taxon>Vertebrata</taxon>
        <taxon>Euteleostomi</taxon>
        <taxon>Actinopterygii</taxon>
        <taxon>Neopterygii</taxon>
        <taxon>Teleostei</taxon>
        <taxon>Neoteleostei</taxon>
        <taxon>Acanthomorphata</taxon>
        <taxon>Gobiaria</taxon>
        <taxon>Gobiiformes</taxon>
        <taxon>Gobioidei</taxon>
        <taxon>Gobiidae</taxon>
        <taxon>Gobionellinae</taxon>
        <taxon>Mugilogobius</taxon>
    </lineage>
</organism>
<dbReference type="GO" id="GO:0005634">
    <property type="term" value="C:nucleus"/>
    <property type="evidence" value="ECO:0007669"/>
    <property type="project" value="TreeGrafter"/>
</dbReference>
<dbReference type="InterPro" id="IPR019734">
    <property type="entry name" value="TPR_rpt"/>
</dbReference>
<dbReference type="PANTHER" id="PTHR11006:SF60">
    <property type="entry name" value="PROTEIN ARGININE N-METHYLTRANSFERASE 9"/>
    <property type="match status" value="1"/>
</dbReference>
<evidence type="ECO:0000256" key="9">
    <source>
        <dbReference type="ARBA" id="ARBA00048612"/>
    </source>
</evidence>
<dbReference type="Pfam" id="PF06325">
    <property type="entry name" value="PrmA"/>
    <property type="match status" value="1"/>
</dbReference>
<evidence type="ECO:0000256" key="11">
    <source>
        <dbReference type="ARBA" id="ARBA00076152"/>
    </source>
</evidence>